<dbReference type="PANTHER" id="PTHR15822:SF4">
    <property type="entry name" value="TYROSYL-DNA PHOSPHODIESTERASE 2"/>
    <property type="match status" value="1"/>
</dbReference>
<gene>
    <name evidence="12" type="ORF">B0T11DRAFT_310675</name>
</gene>
<evidence type="ECO:0000256" key="2">
    <source>
        <dbReference type="ARBA" id="ARBA00001946"/>
    </source>
</evidence>
<dbReference type="InterPro" id="IPR005135">
    <property type="entry name" value="Endo/exonuclease/phosphatase"/>
</dbReference>
<comment type="cofactor">
    <cofactor evidence="2">
        <name>Mg(2+)</name>
        <dbReference type="ChEBI" id="CHEBI:18420"/>
    </cofactor>
</comment>
<dbReference type="OrthoDB" id="9975959at2759"/>
<dbReference type="Gene3D" id="3.60.10.10">
    <property type="entry name" value="Endonuclease/exonuclease/phosphatase"/>
    <property type="match status" value="1"/>
</dbReference>
<evidence type="ECO:0000256" key="1">
    <source>
        <dbReference type="ARBA" id="ARBA00001936"/>
    </source>
</evidence>
<evidence type="ECO:0000256" key="3">
    <source>
        <dbReference type="ARBA" id="ARBA00004322"/>
    </source>
</evidence>
<keyword evidence="13" id="KW-1185">Reference proteome</keyword>
<dbReference type="EMBL" id="JAGPXD010000003">
    <property type="protein sequence ID" value="KAH7361679.1"/>
    <property type="molecule type" value="Genomic_DNA"/>
</dbReference>
<evidence type="ECO:0000256" key="5">
    <source>
        <dbReference type="ARBA" id="ARBA00022723"/>
    </source>
</evidence>
<keyword evidence="8" id="KW-0460">Magnesium</keyword>
<comment type="caution">
    <text evidence="12">The sequence shown here is derived from an EMBL/GenBank/DDBJ whole genome shotgun (WGS) entry which is preliminary data.</text>
</comment>
<evidence type="ECO:0000259" key="11">
    <source>
        <dbReference type="Pfam" id="PF03372"/>
    </source>
</evidence>
<dbReference type="GO" id="GO:0046872">
    <property type="term" value="F:metal ion binding"/>
    <property type="evidence" value="ECO:0007669"/>
    <property type="project" value="UniProtKB-KW"/>
</dbReference>
<keyword evidence="7" id="KW-0378">Hydrolase</keyword>
<dbReference type="GO" id="GO:0003697">
    <property type="term" value="F:single-stranded DNA binding"/>
    <property type="evidence" value="ECO:0007669"/>
    <property type="project" value="TreeGrafter"/>
</dbReference>
<evidence type="ECO:0000256" key="4">
    <source>
        <dbReference type="ARBA" id="ARBA00022722"/>
    </source>
</evidence>
<comment type="cofactor">
    <cofactor evidence="1">
        <name>Mn(2+)</name>
        <dbReference type="ChEBI" id="CHEBI:29035"/>
    </cofactor>
</comment>
<dbReference type="GO" id="GO:0006302">
    <property type="term" value="P:double-strand break repair"/>
    <property type="evidence" value="ECO:0007669"/>
    <property type="project" value="TreeGrafter"/>
</dbReference>
<dbReference type="GO" id="GO:0005737">
    <property type="term" value="C:cytoplasm"/>
    <property type="evidence" value="ECO:0007669"/>
    <property type="project" value="TreeGrafter"/>
</dbReference>
<accession>A0A8K0X2Z5</accession>
<keyword evidence="4" id="KW-0540">Nuclease</keyword>
<dbReference type="GO" id="GO:0070260">
    <property type="term" value="F:5'-tyrosyl-DNA phosphodiesterase activity"/>
    <property type="evidence" value="ECO:0007669"/>
    <property type="project" value="TreeGrafter"/>
</dbReference>
<evidence type="ECO:0000313" key="13">
    <source>
        <dbReference type="Proteomes" id="UP000813385"/>
    </source>
</evidence>
<evidence type="ECO:0000313" key="12">
    <source>
        <dbReference type="EMBL" id="KAH7361679.1"/>
    </source>
</evidence>
<comment type="subcellular location">
    <subcellularLocation>
        <location evidence="3">Nucleus</location>
        <location evidence="3">PML body</location>
    </subcellularLocation>
</comment>
<keyword evidence="6" id="KW-0227">DNA damage</keyword>
<keyword evidence="10" id="KW-0539">Nucleus</keyword>
<evidence type="ECO:0000256" key="7">
    <source>
        <dbReference type="ARBA" id="ARBA00022801"/>
    </source>
</evidence>
<name>A0A8K0X2Z5_9PEZI</name>
<feature type="domain" description="Endonuclease/exonuclease/phosphatase" evidence="11">
    <location>
        <begin position="48"/>
        <end position="252"/>
    </location>
</feature>
<dbReference type="InterPro" id="IPR036691">
    <property type="entry name" value="Endo/exonu/phosph_ase_sf"/>
</dbReference>
<sequence>MALRISNSLLYFSSSARSWVPHFPMPSESPSPVCRAHPTQAFYPSQRCLQLISHVFGRGIPDILCLQEVRPEVRATLLGNPEVRDNFLTTGAEPNLEDKHFATMTLLSKRRFAYDPEADGREDRSKFIIGQAFRQQLPSATGRDGLCLDVIPPYGQDTFLRIINVHLESCNAFSYRKEQLKKLASALREPGCMGGLIAGDFNSVTDEDHKLIGENNLEDAWLELHGNTKPDETWNVGSRRDSRHGPARLDKVAMMGLVAESMQLMHPLSIEITRPGGKPGHIQWSDHSGLRCKISFWV</sequence>
<dbReference type="Proteomes" id="UP000813385">
    <property type="component" value="Unassembled WGS sequence"/>
</dbReference>
<organism evidence="12 13">
    <name type="scientific">Plectosphaerella cucumerina</name>
    <dbReference type="NCBI Taxonomy" id="40658"/>
    <lineage>
        <taxon>Eukaryota</taxon>
        <taxon>Fungi</taxon>
        <taxon>Dikarya</taxon>
        <taxon>Ascomycota</taxon>
        <taxon>Pezizomycotina</taxon>
        <taxon>Sordariomycetes</taxon>
        <taxon>Hypocreomycetidae</taxon>
        <taxon>Glomerellales</taxon>
        <taxon>Plectosphaerellaceae</taxon>
        <taxon>Plectosphaerella</taxon>
    </lineage>
</organism>
<keyword evidence="12" id="KW-0255">Endonuclease</keyword>
<dbReference type="AlphaFoldDB" id="A0A8K0X2Z5"/>
<evidence type="ECO:0000256" key="8">
    <source>
        <dbReference type="ARBA" id="ARBA00022842"/>
    </source>
</evidence>
<dbReference type="SUPFAM" id="SSF56219">
    <property type="entry name" value="DNase I-like"/>
    <property type="match status" value="1"/>
</dbReference>
<evidence type="ECO:0000256" key="10">
    <source>
        <dbReference type="ARBA" id="ARBA00023242"/>
    </source>
</evidence>
<dbReference type="PANTHER" id="PTHR15822">
    <property type="entry name" value="TRAF AND TNF RECEPTOR-ASSOCIATED PROTEIN"/>
    <property type="match status" value="1"/>
</dbReference>
<keyword evidence="5" id="KW-0479">Metal-binding</keyword>
<evidence type="ECO:0000256" key="6">
    <source>
        <dbReference type="ARBA" id="ARBA00022763"/>
    </source>
</evidence>
<keyword evidence="9" id="KW-0234">DNA repair</keyword>
<evidence type="ECO:0000256" key="9">
    <source>
        <dbReference type="ARBA" id="ARBA00023204"/>
    </source>
</evidence>
<reference evidence="12" key="1">
    <citation type="journal article" date="2021" name="Nat. Commun.">
        <title>Genetic determinants of endophytism in the Arabidopsis root mycobiome.</title>
        <authorList>
            <person name="Mesny F."/>
            <person name="Miyauchi S."/>
            <person name="Thiergart T."/>
            <person name="Pickel B."/>
            <person name="Atanasova L."/>
            <person name="Karlsson M."/>
            <person name="Huettel B."/>
            <person name="Barry K.W."/>
            <person name="Haridas S."/>
            <person name="Chen C."/>
            <person name="Bauer D."/>
            <person name="Andreopoulos W."/>
            <person name="Pangilinan J."/>
            <person name="LaButti K."/>
            <person name="Riley R."/>
            <person name="Lipzen A."/>
            <person name="Clum A."/>
            <person name="Drula E."/>
            <person name="Henrissat B."/>
            <person name="Kohler A."/>
            <person name="Grigoriev I.V."/>
            <person name="Martin F.M."/>
            <person name="Hacquard S."/>
        </authorList>
    </citation>
    <scope>NUCLEOTIDE SEQUENCE</scope>
    <source>
        <strain evidence="12">MPI-CAGE-AT-0016</strain>
    </source>
</reference>
<dbReference type="InterPro" id="IPR051547">
    <property type="entry name" value="TDP2-like"/>
</dbReference>
<proteinExistence type="predicted"/>
<protein>
    <submittedName>
        <fullName evidence="12">Endonuclease/exonuclease/phosphatase</fullName>
    </submittedName>
</protein>
<dbReference type="Pfam" id="PF03372">
    <property type="entry name" value="Exo_endo_phos"/>
    <property type="match status" value="1"/>
</dbReference>
<dbReference type="GO" id="GO:0004519">
    <property type="term" value="F:endonuclease activity"/>
    <property type="evidence" value="ECO:0007669"/>
    <property type="project" value="UniProtKB-KW"/>
</dbReference>